<protein>
    <submittedName>
        <fullName evidence="2">Helix-turn-helix domain-containing protein</fullName>
    </submittedName>
</protein>
<evidence type="ECO:0000313" key="2">
    <source>
        <dbReference type="EMBL" id="KAB1065136.1"/>
    </source>
</evidence>
<evidence type="ECO:0000259" key="1">
    <source>
        <dbReference type="PROSITE" id="PS50943"/>
    </source>
</evidence>
<organism evidence="2 3">
    <name type="scientific">Salibacter halophilus</name>
    <dbReference type="NCBI Taxonomy" id="1803916"/>
    <lineage>
        <taxon>Bacteria</taxon>
        <taxon>Pseudomonadati</taxon>
        <taxon>Bacteroidota</taxon>
        <taxon>Flavobacteriia</taxon>
        <taxon>Flavobacteriales</taxon>
        <taxon>Salibacteraceae</taxon>
        <taxon>Salibacter</taxon>
    </lineage>
</organism>
<dbReference type="InterPro" id="IPR010982">
    <property type="entry name" value="Lambda_DNA-bd_dom_sf"/>
</dbReference>
<dbReference type="InterPro" id="IPR001387">
    <property type="entry name" value="Cro/C1-type_HTH"/>
</dbReference>
<dbReference type="SUPFAM" id="SSF47413">
    <property type="entry name" value="lambda repressor-like DNA-binding domains"/>
    <property type="match status" value="1"/>
</dbReference>
<evidence type="ECO:0000313" key="3">
    <source>
        <dbReference type="Proteomes" id="UP000435357"/>
    </source>
</evidence>
<feature type="domain" description="HTH cro/C1-type" evidence="1">
    <location>
        <begin position="8"/>
        <end position="62"/>
    </location>
</feature>
<dbReference type="EMBL" id="WACR01000003">
    <property type="protein sequence ID" value="KAB1065136.1"/>
    <property type="molecule type" value="Genomic_DNA"/>
</dbReference>
<keyword evidence="3" id="KW-1185">Reference proteome</keyword>
<gene>
    <name evidence="2" type="ORF">F3059_04075</name>
</gene>
<dbReference type="Gene3D" id="1.10.260.40">
    <property type="entry name" value="lambda repressor-like DNA-binding domains"/>
    <property type="match status" value="1"/>
</dbReference>
<reference evidence="2 3" key="1">
    <citation type="submission" date="2019-09" db="EMBL/GenBank/DDBJ databases">
        <title>Genomes of Cryomorphaceae.</title>
        <authorList>
            <person name="Bowman J.P."/>
        </authorList>
    </citation>
    <scope>NUCLEOTIDE SEQUENCE [LARGE SCALE GENOMIC DNA]</scope>
    <source>
        <strain evidence="2 3">KCTC 52047</strain>
    </source>
</reference>
<comment type="caution">
    <text evidence="2">The sequence shown here is derived from an EMBL/GenBank/DDBJ whole genome shotgun (WGS) entry which is preliminary data.</text>
</comment>
<dbReference type="CDD" id="cd00093">
    <property type="entry name" value="HTH_XRE"/>
    <property type="match status" value="1"/>
</dbReference>
<dbReference type="RefSeq" id="WP_151166760.1">
    <property type="nucleotide sequence ID" value="NZ_WACR01000003.1"/>
</dbReference>
<proteinExistence type="predicted"/>
<dbReference type="SMART" id="SM00530">
    <property type="entry name" value="HTH_XRE"/>
    <property type="match status" value="1"/>
</dbReference>
<name>A0A6N6MA43_9FLAO</name>
<accession>A0A6N6MA43</accession>
<sequence length="98" mass="11290">MNYLGARLRELRESRGLLLRQVAAAMEVDTALVSKLERGERKANRDQVNRLSSILKVPEKELLLLWLADKIADDISHEPLAMEAMRYVEQRLKETSND</sequence>
<dbReference type="GO" id="GO:0003677">
    <property type="term" value="F:DNA binding"/>
    <property type="evidence" value="ECO:0007669"/>
    <property type="project" value="InterPro"/>
</dbReference>
<dbReference type="AlphaFoldDB" id="A0A6N6MA43"/>
<dbReference type="Proteomes" id="UP000435357">
    <property type="component" value="Unassembled WGS sequence"/>
</dbReference>
<dbReference type="PROSITE" id="PS50943">
    <property type="entry name" value="HTH_CROC1"/>
    <property type="match status" value="1"/>
</dbReference>
<dbReference type="Pfam" id="PF13560">
    <property type="entry name" value="HTH_31"/>
    <property type="match status" value="1"/>
</dbReference>
<dbReference type="OrthoDB" id="4762426at2"/>